<dbReference type="VEuPathDB" id="MicrosporidiaDB:AEWR_080470"/>
<dbReference type="VEuPathDB" id="MicrosporidiaDB:M970_080470"/>
<gene>
    <name evidence="2" type="ORF">ECU08_0500</name>
</gene>
<dbReference type="VEuPathDB" id="MicrosporidiaDB:AEWQ_080460"/>
<accession>M1K7W1</accession>
<feature type="compositionally biased region" description="Basic residues" evidence="1">
    <location>
        <begin position="48"/>
        <end position="64"/>
    </location>
</feature>
<evidence type="ECO:0000256" key="1">
    <source>
        <dbReference type="SAM" id="MobiDB-lite"/>
    </source>
</evidence>
<organism evidence="2">
    <name type="scientific">Encephalitozoon cuniculi</name>
    <name type="common">Microsporidian parasite</name>
    <dbReference type="NCBI Taxonomy" id="6035"/>
    <lineage>
        <taxon>Eukaryota</taxon>
        <taxon>Fungi</taxon>
        <taxon>Fungi incertae sedis</taxon>
        <taxon>Microsporidia</taxon>
        <taxon>Unikaryonidae</taxon>
        <taxon>Encephalitozoon</taxon>
    </lineage>
</organism>
<sequence length="243" mass="26529">MIFFISVAILGSMGDDSSDEIVLARSADDDSSEICVVEVVRDTPGPGRARRKRSTSVARARRAGGKQVLEEGSSDSGPRQKKLRNDVCHEKEAHRVTAVDQGAEKIFYLKSTDTLDSVYQAYCKGGLPVKMKYKSVPVSRHLTLEEMGFDGRHCITIHRPDQASGESGIGLRINVDGARAVEASFCREAVIEKIFEKLSEMGFRGDFLVRNGVVLDRTASIGSVMGAGDVIDLVSKDEVEYRG</sequence>
<evidence type="ECO:0000313" key="2">
    <source>
        <dbReference type="EMBL" id="AGE95115.1"/>
    </source>
</evidence>
<dbReference type="VEuPathDB" id="MicrosporidiaDB:AEWD_080420"/>
<dbReference type="AlphaFoldDB" id="M1K7W1"/>
<feature type="region of interest" description="Disordered" evidence="1">
    <location>
        <begin position="44"/>
        <end position="86"/>
    </location>
</feature>
<proteinExistence type="predicted"/>
<name>M1K7W1_ENCCN</name>
<protein>
    <recommendedName>
        <fullName evidence="3">Ubiquitin-like domain-containing protein</fullName>
    </recommendedName>
</protein>
<evidence type="ECO:0008006" key="3">
    <source>
        <dbReference type="Google" id="ProtNLM"/>
    </source>
</evidence>
<dbReference type="EMBL" id="KC513605">
    <property type="protein sequence ID" value="AGE95115.1"/>
    <property type="molecule type" value="Genomic_DNA"/>
</dbReference>
<reference evidence="2" key="1">
    <citation type="journal article" date="2013" name="Eukaryot. Cell">
        <title>Extremely Reduced Levels of Heterozygosity in the Vertebrate Pathogen Encephalitozoon cuniculi.</title>
        <authorList>
            <person name="Selman M."/>
            <person name="Sak B."/>
            <person name="Kvac M."/>
            <person name="Farinelli L."/>
            <person name="Weiss L.M."/>
            <person name="Corradi N."/>
        </authorList>
    </citation>
    <scope>NUCLEOTIDE SEQUENCE</scope>
</reference>
<dbReference type="VEuPathDB" id="MicrosporidiaDB:ECU08_0500"/>